<organism evidence="2 3">
    <name type="scientific">Fusarium austroamericanum</name>
    <dbReference type="NCBI Taxonomy" id="282268"/>
    <lineage>
        <taxon>Eukaryota</taxon>
        <taxon>Fungi</taxon>
        <taxon>Dikarya</taxon>
        <taxon>Ascomycota</taxon>
        <taxon>Pezizomycotina</taxon>
        <taxon>Sordariomycetes</taxon>
        <taxon>Hypocreomycetidae</taxon>
        <taxon>Hypocreales</taxon>
        <taxon>Nectriaceae</taxon>
        <taxon>Fusarium</taxon>
    </lineage>
</organism>
<name>A0AAN6BVJ5_FUSAU</name>
<evidence type="ECO:0000313" key="3">
    <source>
        <dbReference type="Proteomes" id="UP000537989"/>
    </source>
</evidence>
<protein>
    <submittedName>
        <fullName evidence="2">Uncharacterized protein</fullName>
    </submittedName>
</protein>
<dbReference type="Proteomes" id="UP000537989">
    <property type="component" value="Unassembled WGS sequence"/>
</dbReference>
<dbReference type="AlphaFoldDB" id="A0AAN6BVJ5"/>
<proteinExistence type="predicted"/>
<dbReference type="EMBL" id="JAAMOD010000376">
    <property type="protein sequence ID" value="KAF5229859.1"/>
    <property type="molecule type" value="Genomic_DNA"/>
</dbReference>
<keyword evidence="1" id="KW-0175">Coiled coil</keyword>
<feature type="coiled-coil region" evidence="1">
    <location>
        <begin position="203"/>
        <end position="269"/>
    </location>
</feature>
<sequence length="294" mass="33386">MATTSIDLKAVTAAIEYHDDDAMRLLVKPDPERMAIQFTLHVEGNSAFFDISIPFKYKTKTDIGRTIHIRIDPLSIISLVFSTKTDLPSEVKGLFDSAECLEFRLRDSVAILIPDLVQDPVEVARRQSGIILDYLAKLIQASNLHIYIPNYSLSPNAPSRKRKQGQASTTDSEAIWNRLEQLKTMLNRQTLHDAQTPSLIRMNQELRTEIAQLQEQHASLQKKYEELDSEVASLRQAQVNADDSQGVELVDIRDNIADLENRMDFVERGKDDDEFIIRVKDVVLEEMGARIKGH</sequence>
<evidence type="ECO:0000256" key="1">
    <source>
        <dbReference type="SAM" id="Coils"/>
    </source>
</evidence>
<gene>
    <name evidence="2" type="ORF">FAUST_10145</name>
</gene>
<reference evidence="2 3" key="1">
    <citation type="submission" date="2020-02" db="EMBL/GenBank/DDBJ databases">
        <title>Identification and distribution of gene clusters putatively required for synthesis of sphingolipid metabolism inhibitors in phylogenetically diverse species of the filamentous fungus Fusarium.</title>
        <authorList>
            <person name="Kim H.-S."/>
            <person name="Busman M."/>
            <person name="Brown D.W."/>
            <person name="Divon H."/>
            <person name="Uhlig S."/>
            <person name="Proctor R.H."/>
        </authorList>
    </citation>
    <scope>NUCLEOTIDE SEQUENCE [LARGE SCALE GENOMIC DNA]</scope>
    <source>
        <strain evidence="2 3">NRRL 2903</strain>
    </source>
</reference>
<comment type="caution">
    <text evidence="2">The sequence shown here is derived from an EMBL/GenBank/DDBJ whole genome shotgun (WGS) entry which is preliminary data.</text>
</comment>
<keyword evidence="3" id="KW-1185">Reference proteome</keyword>
<accession>A0AAN6BVJ5</accession>
<evidence type="ECO:0000313" key="2">
    <source>
        <dbReference type="EMBL" id="KAF5229859.1"/>
    </source>
</evidence>